<dbReference type="SMART" id="SM00487">
    <property type="entry name" value="DEXDc"/>
    <property type="match status" value="1"/>
</dbReference>
<sequence length="1089" mass="119816">MMSSNATTSTPLPLKLSVLYYKRTNKVHKHKGTTKEDGILTIHPPPARTVALHSGDNDDNDDEEDHSAKCTTKKAKKQKWNNARKSIANGSHRRKSGVVFSAVNNDLSRRAFDTTTVEGGRLGVNEDDVLVLNGQWECQVVALLNSENNANVATAGAAMGGRKSMIMTKKPTMGSSLMVRKPMPMQRAPLSSLRNKNPLAKTSGLQSKQTAAAGGGVGGGIGTKRPLQSLHRKPQTTAASTSAMGAASATSAYGAMKKDKNGEWFLEKNDLDDDDDSEDEVTAPRPSRTDTIPASLRNNPLNKRPRTIVSAGLNNTNSTTPTNKNKPNNDFPGALGDRINVPASISTVLRPHQREGIAFLWNCVTGVNGELNRAMERSWMNNNSKGGTMDGDSEDSDEDVGKKGGGVVVPRGAVLADEMGLGKTLMTIATIYAFHRRQRDRRFIVVCPSSLVSNWAKEFDKWLGKASQPKRVIAKNGGEEGLRNLRSFVPPKPQQAEVLILSYELFRLHAKIISKATRIGILVVDEGHRLKNTAGSQTLSALNSVDAEARILITGTPIQNNLSEFYNVANFALPGILGELSDFRRLYERPMSQANQKNSSKTQNEKGREQSKKLDAITSTFVIRRLQKDVLKSLLPPRTELLLFCRPTERQCELYREISNRASRSIGSIRGRDDNDTPLTLLTEVRKLCTHPSLLNKDDSSLSASDDASLSGKLIVLSSLIESIREHHPTDKVIITSNFTTALTVVENSILRKKNLPFIRLDGSVDNASRQPIVDSFNNNSVNHSFAFTLSSKAGGCGLNLIGANRLIMVDADWNPATDQQVMARVYRQGQKKPCYIYRMFTTGTVEEVIFQRQTQKGNLAKLANDGGSRNEGKTAAKFSAEELRDCFTLKEDCKKCDTKQKLGSKWSDYSGVSSLQSQGFTDTPLLSVCEDEADTLSFVHIVDDKPVPVQEEDNDPSDNDEGTQSIRSERAFYESSSDEEFDVFSAEELRDCFTLKEDCKKCDTKQKLGSKWSDYSGVSSLQSQGFTDTPLLSVCEDEADTLSFVHIVDDKPVPVQEEDNDPSDNDEGTQSIRSERAFYESSSDEEFE</sequence>
<dbReference type="PANTHER" id="PTHR45629">
    <property type="entry name" value="SNF2/RAD54 FAMILY MEMBER"/>
    <property type="match status" value="1"/>
</dbReference>
<dbReference type="AlphaFoldDB" id="B8LBZ2"/>
<gene>
    <name evidence="5" type="ORF">THAPSDRAFT_8762</name>
</gene>
<dbReference type="InterPro" id="IPR014001">
    <property type="entry name" value="Helicase_ATP-bd"/>
</dbReference>
<dbReference type="GO" id="GO:0016787">
    <property type="term" value="F:hydrolase activity"/>
    <property type="evidence" value="ECO:0007669"/>
    <property type="project" value="UniProtKB-KW"/>
</dbReference>
<dbReference type="CDD" id="cd18793">
    <property type="entry name" value="SF2_C_SNF"/>
    <property type="match status" value="1"/>
</dbReference>
<dbReference type="RefSeq" id="XP_002296434.1">
    <property type="nucleotide sequence ID" value="XM_002296398.1"/>
</dbReference>
<dbReference type="Proteomes" id="UP000001449">
    <property type="component" value="Chromosome 11"/>
</dbReference>
<dbReference type="GeneID" id="7443308"/>
<dbReference type="PaxDb" id="35128-Thaps8762"/>
<feature type="compositionally biased region" description="Low complexity" evidence="2">
    <location>
        <begin position="236"/>
        <end position="246"/>
    </location>
</feature>
<dbReference type="SUPFAM" id="SSF52540">
    <property type="entry name" value="P-loop containing nucleoside triphosphate hydrolases"/>
    <property type="match status" value="2"/>
</dbReference>
<dbReference type="InterPro" id="IPR038718">
    <property type="entry name" value="SNF2-like_sf"/>
</dbReference>
<dbReference type="Pfam" id="PF00176">
    <property type="entry name" value="SNF2-rel_dom"/>
    <property type="match status" value="1"/>
</dbReference>
<evidence type="ECO:0000313" key="5">
    <source>
        <dbReference type="EMBL" id="EED87130.1"/>
    </source>
</evidence>
<dbReference type="GO" id="GO:0005634">
    <property type="term" value="C:nucleus"/>
    <property type="evidence" value="ECO:0000318"/>
    <property type="project" value="GO_Central"/>
</dbReference>
<feature type="region of interest" description="Disordered" evidence="2">
    <location>
        <begin position="188"/>
        <end position="246"/>
    </location>
</feature>
<dbReference type="EMBL" id="DS999415">
    <property type="protein sequence ID" value="EED87130.1"/>
    <property type="molecule type" value="Genomic_DNA"/>
</dbReference>
<feature type="domain" description="Helicase ATP-binding" evidence="3">
    <location>
        <begin position="404"/>
        <end position="575"/>
    </location>
</feature>
<dbReference type="Gene3D" id="1.20.120.850">
    <property type="entry name" value="SWI2/SNF2 ATPases, N-terminal domain"/>
    <property type="match status" value="1"/>
</dbReference>
<dbReference type="KEGG" id="tps:THAPSDRAFT_8762"/>
<feature type="compositionally biased region" description="Basic and acidic residues" evidence="2">
    <location>
        <begin position="603"/>
        <end position="612"/>
    </location>
</feature>
<evidence type="ECO:0000256" key="1">
    <source>
        <dbReference type="ARBA" id="ARBA00022801"/>
    </source>
</evidence>
<feature type="compositionally biased region" description="Polar residues" evidence="2">
    <location>
        <begin position="592"/>
        <end position="602"/>
    </location>
</feature>
<reference evidence="5 6" key="2">
    <citation type="journal article" date="2008" name="Nature">
        <title>The Phaeodactylum genome reveals the evolutionary history of diatom genomes.</title>
        <authorList>
            <person name="Bowler C."/>
            <person name="Allen A.E."/>
            <person name="Badger J.H."/>
            <person name="Grimwood J."/>
            <person name="Jabbari K."/>
            <person name="Kuo A."/>
            <person name="Maheswari U."/>
            <person name="Martens C."/>
            <person name="Maumus F."/>
            <person name="Otillar R.P."/>
            <person name="Rayko E."/>
            <person name="Salamov A."/>
            <person name="Vandepoele K."/>
            <person name="Beszteri B."/>
            <person name="Gruber A."/>
            <person name="Heijde M."/>
            <person name="Katinka M."/>
            <person name="Mock T."/>
            <person name="Valentin K."/>
            <person name="Verret F."/>
            <person name="Berges J.A."/>
            <person name="Brownlee C."/>
            <person name="Cadoret J.P."/>
            <person name="Chiovitti A."/>
            <person name="Choi C.J."/>
            <person name="Coesel S."/>
            <person name="De Martino A."/>
            <person name="Detter J.C."/>
            <person name="Durkin C."/>
            <person name="Falciatore A."/>
            <person name="Fournet J."/>
            <person name="Haruta M."/>
            <person name="Huysman M.J."/>
            <person name="Jenkins B.D."/>
            <person name="Jiroutova K."/>
            <person name="Jorgensen R.E."/>
            <person name="Joubert Y."/>
            <person name="Kaplan A."/>
            <person name="Kroger N."/>
            <person name="Kroth P.G."/>
            <person name="La Roche J."/>
            <person name="Lindquist E."/>
            <person name="Lommer M."/>
            <person name="Martin-Jezequel V."/>
            <person name="Lopez P.J."/>
            <person name="Lucas S."/>
            <person name="Mangogna M."/>
            <person name="McGinnis K."/>
            <person name="Medlin L.K."/>
            <person name="Montsant A."/>
            <person name="Oudot-Le Secq M.P."/>
            <person name="Napoli C."/>
            <person name="Obornik M."/>
            <person name="Parker M.S."/>
            <person name="Petit J.L."/>
            <person name="Porcel B.M."/>
            <person name="Poulsen N."/>
            <person name="Robison M."/>
            <person name="Rychlewski L."/>
            <person name="Rynearson T.A."/>
            <person name="Schmutz J."/>
            <person name="Shapiro H."/>
            <person name="Siaut M."/>
            <person name="Stanley M."/>
            <person name="Sussman M.R."/>
            <person name="Taylor A.R."/>
            <person name="Vardi A."/>
            <person name="von Dassow P."/>
            <person name="Vyverman W."/>
            <person name="Willis A."/>
            <person name="Wyrwicz L.S."/>
            <person name="Rokhsar D.S."/>
            <person name="Weissenbach J."/>
            <person name="Armbrust E.V."/>
            <person name="Green B.R."/>
            <person name="Van de Peer Y."/>
            <person name="Grigoriev I.V."/>
        </authorList>
    </citation>
    <scope>NUCLEOTIDE SEQUENCE [LARGE SCALE GENOMIC DNA]</scope>
    <source>
        <strain evidence="5 6">CCMP1335</strain>
    </source>
</reference>
<dbReference type="InterPro" id="IPR049730">
    <property type="entry name" value="SNF2/RAD54-like_C"/>
</dbReference>
<dbReference type="InterPro" id="IPR001650">
    <property type="entry name" value="Helicase_C-like"/>
</dbReference>
<feature type="region of interest" description="Disordered" evidence="2">
    <location>
        <begin position="591"/>
        <end position="612"/>
    </location>
</feature>
<name>B8LBZ2_THAPS</name>
<keyword evidence="1" id="KW-0378">Hydrolase</keyword>
<dbReference type="InterPro" id="IPR050496">
    <property type="entry name" value="SNF2_RAD54_helicase_repair"/>
</dbReference>
<dbReference type="eggNOG" id="KOG0390">
    <property type="taxonomic scope" value="Eukaryota"/>
</dbReference>
<dbReference type="Pfam" id="PF00271">
    <property type="entry name" value="Helicase_C"/>
    <property type="match status" value="1"/>
</dbReference>
<dbReference type="GO" id="GO:0005524">
    <property type="term" value="F:ATP binding"/>
    <property type="evidence" value="ECO:0007669"/>
    <property type="project" value="InterPro"/>
</dbReference>
<dbReference type="HOGENOM" id="CLU_304737_0_0_1"/>
<feature type="region of interest" description="Disordered" evidence="2">
    <location>
        <begin position="945"/>
        <end position="970"/>
    </location>
</feature>
<organism evidence="5 6">
    <name type="scientific">Thalassiosira pseudonana</name>
    <name type="common">Marine diatom</name>
    <name type="synonym">Cyclotella nana</name>
    <dbReference type="NCBI Taxonomy" id="35128"/>
    <lineage>
        <taxon>Eukaryota</taxon>
        <taxon>Sar</taxon>
        <taxon>Stramenopiles</taxon>
        <taxon>Ochrophyta</taxon>
        <taxon>Bacillariophyta</taxon>
        <taxon>Coscinodiscophyceae</taxon>
        <taxon>Thalassiosirophycidae</taxon>
        <taxon>Thalassiosirales</taxon>
        <taxon>Thalassiosiraceae</taxon>
        <taxon>Thalassiosira</taxon>
    </lineage>
</organism>
<dbReference type="PROSITE" id="PS51194">
    <property type="entry name" value="HELICASE_CTER"/>
    <property type="match status" value="1"/>
</dbReference>
<dbReference type="InterPro" id="IPR000330">
    <property type="entry name" value="SNF2_N"/>
</dbReference>
<feature type="compositionally biased region" description="Acidic residues" evidence="2">
    <location>
        <begin position="951"/>
        <end position="962"/>
    </location>
</feature>
<evidence type="ECO:0000256" key="2">
    <source>
        <dbReference type="SAM" id="MobiDB-lite"/>
    </source>
</evidence>
<evidence type="ECO:0000259" key="4">
    <source>
        <dbReference type="PROSITE" id="PS51194"/>
    </source>
</evidence>
<feature type="compositionally biased region" description="Polar residues" evidence="2">
    <location>
        <begin position="289"/>
        <end position="301"/>
    </location>
</feature>
<dbReference type="Gene3D" id="3.40.50.10810">
    <property type="entry name" value="Tandem AAA-ATPase domain"/>
    <property type="match status" value="1"/>
</dbReference>
<reference evidence="5 6" key="1">
    <citation type="journal article" date="2004" name="Science">
        <title>The genome of the diatom Thalassiosira pseudonana: ecology, evolution, and metabolism.</title>
        <authorList>
            <person name="Armbrust E.V."/>
            <person name="Berges J.A."/>
            <person name="Bowler C."/>
            <person name="Green B.R."/>
            <person name="Martinez D."/>
            <person name="Putnam N.H."/>
            <person name="Zhou S."/>
            <person name="Allen A.E."/>
            <person name="Apt K.E."/>
            <person name="Bechner M."/>
            <person name="Brzezinski M.A."/>
            <person name="Chaal B.K."/>
            <person name="Chiovitti A."/>
            <person name="Davis A.K."/>
            <person name="Demarest M.S."/>
            <person name="Detter J.C."/>
            <person name="Glavina T."/>
            <person name="Goodstein D."/>
            <person name="Hadi M.Z."/>
            <person name="Hellsten U."/>
            <person name="Hildebrand M."/>
            <person name="Jenkins B.D."/>
            <person name="Jurka J."/>
            <person name="Kapitonov V.V."/>
            <person name="Kroger N."/>
            <person name="Lau W.W."/>
            <person name="Lane T.W."/>
            <person name="Larimer F.W."/>
            <person name="Lippmeier J.C."/>
            <person name="Lucas S."/>
            <person name="Medina M."/>
            <person name="Montsant A."/>
            <person name="Obornik M."/>
            <person name="Parker M.S."/>
            <person name="Palenik B."/>
            <person name="Pazour G.J."/>
            <person name="Richardson P.M."/>
            <person name="Rynearson T.A."/>
            <person name="Saito M.A."/>
            <person name="Schwartz D.C."/>
            <person name="Thamatrakoln K."/>
            <person name="Valentin K."/>
            <person name="Vardi A."/>
            <person name="Wilkerson F.P."/>
            <person name="Rokhsar D.S."/>
        </authorList>
    </citation>
    <scope>NUCLEOTIDE SEQUENCE [LARGE SCALE GENOMIC DNA]</scope>
    <source>
        <strain evidence="5 6">CCMP1335</strain>
    </source>
</reference>
<dbReference type="STRING" id="35128.B8LBZ2"/>
<feature type="compositionally biased region" description="Acidic residues" evidence="2">
    <location>
        <begin position="270"/>
        <end position="281"/>
    </location>
</feature>
<protein>
    <submittedName>
        <fullName evidence="5">Uncharacterized protein</fullName>
    </submittedName>
</protein>
<dbReference type="SMART" id="SM00490">
    <property type="entry name" value="HELICc"/>
    <property type="match status" value="1"/>
</dbReference>
<keyword evidence="6" id="KW-1185">Reference proteome</keyword>
<dbReference type="InParanoid" id="B8LBZ2"/>
<feature type="compositionally biased region" description="Gly residues" evidence="2">
    <location>
        <begin position="213"/>
        <end position="222"/>
    </location>
</feature>
<feature type="region of interest" description="Disordered" evidence="2">
    <location>
        <begin position="381"/>
        <end position="404"/>
    </location>
</feature>
<evidence type="ECO:0000259" key="3">
    <source>
        <dbReference type="PROSITE" id="PS51192"/>
    </source>
</evidence>
<dbReference type="GO" id="GO:0015616">
    <property type="term" value="F:DNA translocase activity"/>
    <property type="evidence" value="ECO:0000318"/>
    <property type="project" value="GO_Central"/>
</dbReference>
<dbReference type="Gene3D" id="3.40.50.300">
    <property type="entry name" value="P-loop containing nucleotide triphosphate hydrolases"/>
    <property type="match status" value="1"/>
</dbReference>
<feature type="domain" description="Helicase C-terminal" evidence="4">
    <location>
        <begin position="716"/>
        <end position="885"/>
    </location>
</feature>
<dbReference type="PANTHER" id="PTHR45629:SF7">
    <property type="entry name" value="DNA EXCISION REPAIR PROTEIN ERCC-6-RELATED"/>
    <property type="match status" value="1"/>
</dbReference>
<accession>B8LBZ2</accession>
<dbReference type="GO" id="GO:0000724">
    <property type="term" value="P:double-strand break repair via homologous recombination"/>
    <property type="evidence" value="ECO:0000318"/>
    <property type="project" value="GO_Central"/>
</dbReference>
<proteinExistence type="predicted"/>
<dbReference type="GO" id="GO:0007131">
    <property type="term" value="P:reciprocal meiotic recombination"/>
    <property type="evidence" value="ECO:0000318"/>
    <property type="project" value="GO_Central"/>
</dbReference>
<feature type="region of interest" description="Disordered" evidence="2">
    <location>
        <begin position="267"/>
        <end position="304"/>
    </location>
</feature>
<feature type="region of interest" description="Disordered" evidence="2">
    <location>
        <begin position="1048"/>
        <end position="1089"/>
    </location>
</feature>
<dbReference type="InterPro" id="IPR027417">
    <property type="entry name" value="P-loop_NTPase"/>
</dbReference>
<feature type="compositionally biased region" description="Acidic residues" evidence="2">
    <location>
        <begin position="1057"/>
        <end position="1068"/>
    </location>
</feature>
<evidence type="ECO:0000313" key="6">
    <source>
        <dbReference type="Proteomes" id="UP000001449"/>
    </source>
</evidence>
<feature type="region of interest" description="Disordered" evidence="2">
    <location>
        <begin position="28"/>
        <end position="74"/>
    </location>
</feature>
<dbReference type="PROSITE" id="PS51192">
    <property type="entry name" value="HELICASE_ATP_BIND_1"/>
    <property type="match status" value="1"/>
</dbReference>